<evidence type="ECO:0000313" key="2">
    <source>
        <dbReference type="Proteomes" id="UP001058364"/>
    </source>
</evidence>
<name>A0ABY5TV23_9BACT</name>
<reference evidence="1" key="1">
    <citation type="submission" date="2022-08" db="EMBL/GenBank/DDBJ databases">
        <title>Complete genome sequence of Mycoplasma molare type strain H 542.</title>
        <authorList>
            <person name="Spergser J."/>
        </authorList>
    </citation>
    <scope>NUCLEOTIDE SEQUENCE</scope>
    <source>
        <strain evidence="1">H 542</strain>
    </source>
</reference>
<dbReference type="RefSeq" id="WP_259429401.1">
    <property type="nucleotide sequence ID" value="NZ_CP103423.1"/>
</dbReference>
<proteinExistence type="predicted"/>
<sequence>MFLNKEIDEVFFILNTNRIKNWITKVIPMDEFDFQINNYNINEQIIYKDEQTLFPDILNILENLFFNYIKLVVNTLFEESIFFKYKQKLLYETKKMNELEQKIYSVQLAKKEEKRKELTEEIILISQYTKEENDEKI</sequence>
<keyword evidence="2" id="KW-1185">Reference proteome</keyword>
<accession>A0ABY5TV23</accession>
<dbReference type="Proteomes" id="UP001058364">
    <property type="component" value="Chromosome"/>
</dbReference>
<dbReference type="EMBL" id="CP103423">
    <property type="protein sequence ID" value="UWD34518.1"/>
    <property type="molecule type" value="Genomic_DNA"/>
</dbReference>
<gene>
    <name evidence="1" type="ORF">NX772_01660</name>
</gene>
<protein>
    <submittedName>
        <fullName evidence="1">Uncharacterized protein</fullName>
    </submittedName>
</protein>
<evidence type="ECO:0000313" key="1">
    <source>
        <dbReference type="EMBL" id="UWD34518.1"/>
    </source>
</evidence>
<organism evidence="1 2">
    <name type="scientific">Mesomycoplasma molare</name>
    <dbReference type="NCBI Taxonomy" id="171288"/>
    <lineage>
        <taxon>Bacteria</taxon>
        <taxon>Bacillati</taxon>
        <taxon>Mycoplasmatota</taxon>
        <taxon>Mycoplasmoidales</taxon>
        <taxon>Metamycoplasmataceae</taxon>
        <taxon>Mesomycoplasma</taxon>
    </lineage>
</organism>